<dbReference type="InterPro" id="IPR011663">
    <property type="entry name" value="UTRA"/>
</dbReference>
<evidence type="ECO:0000256" key="3">
    <source>
        <dbReference type="ARBA" id="ARBA00023163"/>
    </source>
</evidence>
<organism evidence="5 6">
    <name type="scientific">Exiguobacterium marinum</name>
    <dbReference type="NCBI Taxonomy" id="273528"/>
    <lineage>
        <taxon>Bacteria</taxon>
        <taxon>Bacillati</taxon>
        <taxon>Bacillota</taxon>
        <taxon>Bacilli</taxon>
        <taxon>Bacillales</taxon>
        <taxon>Bacillales Family XII. Incertae Sedis</taxon>
        <taxon>Exiguobacterium</taxon>
    </lineage>
</organism>
<protein>
    <submittedName>
        <fullName evidence="5">GntR family transcriptional regulator</fullName>
    </submittedName>
</protein>
<dbReference type="InterPro" id="IPR000524">
    <property type="entry name" value="Tscrpt_reg_HTH_GntR"/>
</dbReference>
<dbReference type="SMART" id="SM00345">
    <property type="entry name" value="HTH_GNTR"/>
    <property type="match status" value="1"/>
</dbReference>
<proteinExistence type="predicted"/>
<reference evidence="5 6" key="1">
    <citation type="submission" date="2023-02" db="EMBL/GenBank/DDBJ databases">
        <title>A bacterium isolated from plastisphere.</title>
        <authorList>
            <person name="Sun Y."/>
        </authorList>
    </citation>
    <scope>NUCLEOTIDE SEQUENCE [LARGE SCALE GENOMIC DNA]</scope>
    <source>
        <strain evidence="6">a-1</strain>
    </source>
</reference>
<dbReference type="EMBL" id="CP118099">
    <property type="protein sequence ID" value="WDH75472.1"/>
    <property type="molecule type" value="Genomic_DNA"/>
</dbReference>
<sequence length="245" mass="28747">MKAKSPLYQRIAQEMRTFIEAGDWAPGEAIPTEAQLVEEFKASRVTVRQAVKLLQEEGLLWKRQGSGTYVQSEKIEHNMYELKSFTEDMKREGKEVTSKVLTFTVQPPTEKIREILELDENALVYYIRRLRFANGEPLIVEDTYLPLQLFPDLTYEVMTRSKYDYIENVKNLKIADSVQEFIPVLPAKEIAEMLEVSDRTPILKVELYSFLMDGSRFEFTETYFKSEEYRFIIRSGRRHETTNTQ</sequence>
<keyword evidence="1" id="KW-0805">Transcription regulation</keyword>
<evidence type="ECO:0000313" key="5">
    <source>
        <dbReference type="EMBL" id="WDH75472.1"/>
    </source>
</evidence>
<dbReference type="PANTHER" id="PTHR44846:SF1">
    <property type="entry name" value="MANNOSYL-D-GLYCERATE TRANSPORT_METABOLISM SYSTEM REPRESSOR MNGR-RELATED"/>
    <property type="match status" value="1"/>
</dbReference>
<name>A0ABY7WX87_9BACL</name>
<evidence type="ECO:0000256" key="2">
    <source>
        <dbReference type="ARBA" id="ARBA00023125"/>
    </source>
</evidence>
<dbReference type="SMART" id="SM00866">
    <property type="entry name" value="UTRA"/>
    <property type="match status" value="1"/>
</dbReference>
<dbReference type="Proteomes" id="UP001213680">
    <property type="component" value="Chromosome"/>
</dbReference>
<dbReference type="SUPFAM" id="SSF46785">
    <property type="entry name" value="Winged helix' DNA-binding domain"/>
    <property type="match status" value="1"/>
</dbReference>
<dbReference type="Pfam" id="PF00392">
    <property type="entry name" value="GntR"/>
    <property type="match status" value="1"/>
</dbReference>
<dbReference type="Pfam" id="PF07702">
    <property type="entry name" value="UTRA"/>
    <property type="match status" value="1"/>
</dbReference>
<dbReference type="InterPro" id="IPR028978">
    <property type="entry name" value="Chorismate_lyase_/UTRA_dom_sf"/>
</dbReference>
<keyword evidence="2" id="KW-0238">DNA-binding</keyword>
<gene>
    <name evidence="5" type="ORF">PTI97_11650</name>
</gene>
<evidence type="ECO:0000313" key="6">
    <source>
        <dbReference type="Proteomes" id="UP001213680"/>
    </source>
</evidence>
<evidence type="ECO:0000256" key="1">
    <source>
        <dbReference type="ARBA" id="ARBA00023015"/>
    </source>
</evidence>
<dbReference type="PRINTS" id="PR00035">
    <property type="entry name" value="HTHGNTR"/>
</dbReference>
<accession>A0ABY7WX87</accession>
<dbReference type="RefSeq" id="WP_026825164.1">
    <property type="nucleotide sequence ID" value="NZ_CP118099.1"/>
</dbReference>
<feature type="domain" description="HTH gntR-type" evidence="4">
    <location>
        <begin position="5"/>
        <end position="73"/>
    </location>
</feature>
<dbReference type="SUPFAM" id="SSF64288">
    <property type="entry name" value="Chorismate lyase-like"/>
    <property type="match status" value="1"/>
</dbReference>
<dbReference type="Gene3D" id="1.10.10.10">
    <property type="entry name" value="Winged helix-like DNA-binding domain superfamily/Winged helix DNA-binding domain"/>
    <property type="match status" value="1"/>
</dbReference>
<keyword evidence="3" id="KW-0804">Transcription</keyword>
<dbReference type="PROSITE" id="PS50949">
    <property type="entry name" value="HTH_GNTR"/>
    <property type="match status" value="1"/>
</dbReference>
<dbReference type="InterPro" id="IPR050679">
    <property type="entry name" value="Bact_HTH_transcr_reg"/>
</dbReference>
<keyword evidence="6" id="KW-1185">Reference proteome</keyword>
<dbReference type="Gene3D" id="3.40.1410.10">
    <property type="entry name" value="Chorismate lyase-like"/>
    <property type="match status" value="1"/>
</dbReference>
<dbReference type="InterPro" id="IPR036388">
    <property type="entry name" value="WH-like_DNA-bd_sf"/>
</dbReference>
<dbReference type="PANTHER" id="PTHR44846">
    <property type="entry name" value="MANNOSYL-D-GLYCERATE TRANSPORT/METABOLISM SYSTEM REPRESSOR MNGR-RELATED"/>
    <property type="match status" value="1"/>
</dbReference>
<evidence type="ECO:0000259" key="4">
    <source>
        <dbReference type="PROSITE" id="PS50949"/>
    </source>
</evidence>
<dbReference type="InterPro" id="IPR036390">
    <property type="entry name" value="WH_DNA-bd_sf"/>
</dbReference>
<dbReference type="CDD" id="cd07377">
    <property type="entry name" value="WHTH_GntR"/>
    <property type="match status" value="1"/>
</dbReference>